<dbReference type="Gene3D" id="1.50.10.10">
    <property type="match status" value="1"/>
</dbReference>
<gene>
    <name evidence="8" type="ORF">ACFFV7_52920</name>
</gene>
<dbReference type="RefSeq" id="WP_229824684.1">
    <property type="nucleotide sequence ID" value="NZ_BMRC01000020.1"/>
</dbReference>
<reference evidence="8 9" key="1">
    <citation type="submission" date="2024-09" db="EMBL/GenBank/DDBJ databases">
        <authorList>
            <person name="Sun Q."/>
            <person name="Mori K."/>
        </authorList>
    </citation>
    <scope>NUCLEOTIDE SEQUENCE [LARGE SCALE GENOMIC DNA]</scope>
    <source>
        <strain evidence="8 9">CCM 3426</strain>
    </source>
</reference>
<feature type="domain" description="Alpha-L-rhamnosidase C-terminal" evidence="7">
    <location>
        <begin position="744"/>
        <end position="811"/>
    </location>
</feature>
<evidence type="ECO:0000259" key="6">
    <source>
        <dbReference type="Pfam" id="PF17389"/>
    </source>
</evidence>
<protein>
    <recommendedName>
        <fullName evidence="2">alpha-L-rhamnosidase</fullName>
        <ecNumber evidence="2">3.2.1.40</ecNumber>
    </recommendedName>
</protein>
<evidence type="ECO:0000259" key="7">
    <source>
        <dbReference type="Pfam" id="PF17390"/>
    </source>
</evidence>
<comment type="caution">
    <text evidence="8">The sequence shown here is derived from an EMBL/GenBank/DDBJ whole genome shotgun (WGS) entry which is preliminary data.</text>
</comment>
<dbReference type="InterPro" id="IPR035398">
    <property type="entry name" value="Bac_rhamnosid_C"/>
</dbReference>
<dbReference type="PIRSF" id="PIRSF010631">
    <property type="entry name" value="A-rhamnsds"/>
    <property type="match status" value="1"/>
</dbReference>
<keyword evidence="3 8" id="KW-0378">Hydrolase</keyword>
<dbReference type="Gene3D" id="2.60.420.10">
    <property type="entry name" value="Maltose phosphorylase, domain 3"/>
    <property type="match status" value="1"/>
</dbReference>
<dbReference type="InterPro" id="IPR016007">
    <property type="entry name" value="Alpha_rhamnosid"/>
</dbReference>
<sequence>MSVDLRLHGMPAPRPRLSWRTTEPFDAYRVELTLAGRPPVVHTAEGAEQLGVRWPFAPLDSRAAGALRVSVGSRGRWGDWSRPLAFETPLFGAGEWSARFVSPRTLGGVLTAAPLLSRTVKLPAAVTRARLHVTALGLHVTRINGERVTDEELAPGWTSYGRRLRYRTHDVTALLRPGENEVTALLGNGWYRGRLYWRGQRALYGDRLALLAQLEIECADGSTHLVVTDESWRAHTTGVLADDLYDGQTTDLRIGRGAGEPVDVLDEPLDQLFPGDSPPVRPVAAVPGGMRYAAPSGELLVDFRENLVGWVRLRVRGRAGQEVVVRHAEVLEDGELGIRPLRSAQATDRYVLAGGRTEVLEPSLTFHGFRYAGLRGVAPEEIESVEAVVLSSDLRPTGHFRCSDPDVQKLHDNVVRSMRGNFLDVPTDCPQRDERLGWTGDIQVFAPAAAFLADCSSFLSSWLRDLAAEQFEDGCVPFVVPNIHHNILPAAAAWGDAATIVPWTLYERYGDAEVLREQYPSMRAWVERLHAFAGEDGLWAGRFQFGDWLDPAAPPDAPGDSRTDKDLVATAHYIRSTDLLARTAAVLGLSEDARRYRDLAAEVRRAFASAYVTERGLMVSDTPTAYAMALHWDLLPTPEQREAAGTRLADLVRANGFRVATGFVGTPLITDALTEAGYPHLAFRLLLERSCPSWLYPVTMGATTIWERWDSMLPDGSINPGQMTSFNHYALGAVADWLHRRVAGLAPAAPGYRRIEVRPLPGHGLTWAEADLETPYGTAGVAWRISGGTLVLEARVPPGTEAIVHLPGREPFRTGPGHHQWKAELPPPASPEVIADAVDDARLWERLTRVMTAHGVIGDPAALAARGLRLPLSELASVVTPRATPEQVARLQSALDEQLRP</sequence>
<dbReference type="InterPro" id="IPR008928">
    <property type="entry name" value="6-hairpin_glycosidase_sf"/>
</dbReference>
<evidence type="ECO:0000313" key="8">
    <source>
        <dbReference type="EMBL" id="MFB9209972.1"/>
    </source>
</evidence>
<keyword evidence="9" id="KW-1185">Reference proteome</keyword>
<feature type="domain" description="Alpha-L-rhamnosidase six-hairpin glycosidase" evidence="6">
    <location>
        <begin position="397"/>
        <end position="742"/>
    </location>
</feature>
<dbReference type="InterPro" id="IPR008902">
    <property type="entry name" value="Rhamnosid_concanavalin"/>
</dbReference>
<dbReference type="GO" id="GO:0016787">
    <property type="term" value="F:hydrolase activity"/>
    <property type="evidence" value="ECO:0007669"/>
    <property type="project" value="UniProtKB-KW"/>
</dbReference>
<dbReference type="Gene3D" id="2.60.120.260">
    <property type="entry name" value="Galactose-binding domain-like"/>
    <property type="match status" value="2"/>
</dbReference>
<evidence type="ECO:0000256" key="2">
    <source>
        <dbReference type="ARBA" id="ARBA00012652"/>
    </source>
</evidence>
<evidence type="ECO:0000256" key="3">
    <source>
        <dbReference type="ARBA" id="ARBA00022801"/>
    </source>
</evidence>
<dbReference type="InterPro" id="IPR013737">
    <property type="entry name" value="Bac_rhamnosid_N"/>
</dbReference>
<dbReference type="PANTHER" id="PTHR33307:SF6">
    <property type="entry name" value="ALPHA-RHAMNOSIDASE (EUROFUNG)-RELATED"/>
    <property type="match status" value="1"/>
</dbReference>
<dbReference type="Pfam" id="PF08531">
    <property type="entry name" value="Bac_rhamnosid_N"/>
    <property type="match status" value="1"/>
</dbReference>
<evidence type="ECO:0000256" key="1">
    <source>
        <dbReference type="ARBA" id="ARBA00001445"/>
    </source>
</evidence>
<dbReference type="InterPro" id="IPR035396">
    <property type="entry name" value="Bac_rhamnosid6H"/>
</dbReference>
<feature type="domain" description="Alpha-L-rhamnosidase concanavalin-like" evidence="4">
    <location>
        <begin position="294"/>
        <end position="390"/>
    </location>
</feature>
<evidence type="ECO:0000259" key="5">
    <source>
        <dbReference type="Pfam" id="PF08531"/>
    </source>
</evidence>
<evidence type="ECO:0000259" key="4">
    <source>
        <dbReference type="Pfam" id="PF05592"/>
    </source>
</evidence>
<evidence type="ECO:0000313" key="9">
    <source>
        <dbReference type="Proteomes" id="UP001589647"/>
    </source>
</evidence>
<name>A0ABV5IZH6_9ACTN</name>
<dbReference type="Pfam" id="PF17389">
    <property type="entry name" value="Bac_rhamnosid6H"/>
    <property type="match status" value="1"/>
</dbReference>
<dbReference type="Pfam" id="PF17390">
    <property type="entry name" value="Bac_rhamnosid_C"/>
    <property type="match status" value="1"/>
</dbReference>
<organism evidence="8 9">
    <name type="scientific">Nonomuraea spiralis</name>
    <dbReference type="NCBI Taxonomy" id="46182"/>
    <lineage>
        <taxon>Bacteria</taxon>
        <taxon>Bacillati</taxon>
        <taxon>Actinomycetota</taxon>
        <taxon>Actinomycetes</taxon>
        <taxon>Streptosporangiales</taxon>
        <taxon>Streptosporangiaceae</taxon>
        <taxon>Nonomuraea</taxon>
    </lineage>
</organism>
<dbReference type="Pfam" id="PF25788">
    <property type="entry name" value="Ig_Rha78A_N"/>
    <property type="match status" value="1"/>
</dbReference>
<dbReference type="PANTHER" id="PTHR33307">
    <property type="entry name" value="ALPHA-RHAMNOSIDASE (EUROFUNG)"/>
    <property type="match status" value="1"/>
</dbReference>
<proteinExistence type="predicted"/>
<accession>A0ABV5IZH6</accession>
<comment type="catalytic activity">
    <reaction evidence="1">
        <text>Hydrolysis of terminal non-reducing alpha-L-rhamnose residues in alpha-L-rhamnosides.</text>
        <dbReference type="EC" id="3.2.1.40"/>
    </reaction>
</comment>
<dbReference type="Pfam" id="PF05592">
    <property type="entry name" value="Bac_rhamnosid"/>
    <property type="match status" value="1"/>
</dbReference>
<dbReference type="EMBL" id="JBHMEI010000109">
    <property type="protein sequence ID" value="MFB9209972.1"/>
    <property type="molecule type" value="Genomic_DNA"/>
</dbReference>
<feature type="domain" description="Bacterial alpha-L-rhamnosidase N-terminal" evidence="5">
    <location>
        <begin position="125"/>
        <end position="254"/>
    </location>
</feature>
<dbReference type="SUPFAM" id="SSF48208">
    <property type="entry name" value="Six-hairpin glycosidases"/>
    <property type="match status" value="1"/>
</dbReference>
<dbReference type="InterPro" id="IPR012341">
    <property type="entry name" value="6hp_glycosidase-like_sf"/>
</dbReference>
<dbReference type="Proteomes" id="UP001589647">
    <property type="component" value="Unassembled WGS sequence"/>
</dbReference>
<dbReference type="EC" id="3.2.1.40" evidence="2"/>